<keyword evidence="3" id="KW-0489">Methyltransferase</keyword>
<evidence type="ECO:0000256" key="2">
    <source>
        <dbReference type="ARBA" id="ARBA00012534"/>
    </source>
</evidence>
<proteinExistence type="predicted"/>
<name>A0ABU4JRC8_9CLOT</name>
<dbReference type="PANTHER" id="PTHR24422">
    <property type="entry name" value="CHEMOTAXIS PROTEIN METHYLTRANSFERASE"/>
    <property type="match status" value="1"/>
</dbReference>
<dbReference type="PANTHER" id="PTHR24422:SF10">
    <property type="entry name" value="CHEMOTAXIS PROTEIN METHYLTRANSFERASE 2"/>
    <property type="match status" value="1"/>
</dbReference>
<reference evidence="7 8" key="1">
    <citation type="submission" date="2023-04" db="EMBL/GenBank/DDBJ databases">
        <title>Clostridium tannerae sp. nov., isolated from the fecal material of an alpaca.</title>
        <authorList>
            <person name="Miller S."/>
            <person name="Hendry M."/>
            <person name="King J."/>
            <person name="Sankaranarayanan K."/>
            <person name="Lawson P.A."/>
        </authorList>
    </citation>
    <scope>NUCLEOTIDE SEQUENCE [LARGE SCALE GENOMIC DNA]</scope>
    <source>
        <strain evidence="7 8">A1-XYC3</strain>
    </source>
</reference>
<evidence type="ECO:0000256" key="1">
    <source>
        <dbReference type="ARBA" id="ARBA00001541"/>
    </source>
</evidence>
<protein>
    <recommendedName>
        <fullName evidence="2">protein-glutamate O-methyltransferase</fullName>
        <ecNumber evidence="2">2.1.1.80</ecNumber>
    </recommendedName>
</protein>
<dbReference type="InterPro" id="IPR036804">
    <property type="entry name" value="CheR_N_sf"/>
</dbReference>
<organism evidence="7 8">
    <name type="scientific">Clostridium tanneri</name>
    <dbReference type="NCBI Taxonomy" id="3037988"/>
    <lineage>
        <taxon>Bacteria</taxon>
        <taxon>Bacillati</taxon>
        <taxon>Bacillota</taxon>
        <taxon>Clostridia</taxon>
        <taxon>Eubacteriales</taxon>
        <taxon>Clostridiaceae</taxon>
        <taxon>Clostridium</taxon>
    </lineage>
</organism>
<evidence type="ECO:0000256" key="3">
    <source>
        <dbReference type="ARBA" id="ARBA00022603"/>
    </source>
</evidence>
<dbReference type="SMART" id="SM00138">
    <property type="entry name" value="MeTrc"/>
    <property type="match status" value="1"/>
</dbReference>
<dbReference type="EC" id="2.1.1.80" evidence="2"/>
<dbReference type="PROSITE" id="PS50123">
    <property type="entry name" value="CHER"/>
    <property type="match status" value="1"/>
</dbReference>
<dbReference type="Gene3D" id="1.10.155.10">
    <property type="entry name" value="Chemotaxis receptor methyltransferase CheR, N-terminal domain"/>
    <property type="match status" value="1"/>
</dbReference>
<dbReference type="CDD" id="cd02440">
    <property type="entry name" value="AdoMet_MTases"/>
    <property type="match status" value="1"/>
</dbReference>
<dbReference type="Pfam" id="PF01739">
    <property type="entry name" value="CheR"/>
    <property type="match status" value="1"/>
</dbReference>
<feature type="domain" description="CheR-type methyltransferase" evidence="6">
    <location>
        <begin position="1"/>
        <end position="269"/>
    </location>
</feature>
<evidence type="ECO:0000256" key="5">
    <source>
        <dbReference type="ARBA" id="ARBA00022691"/>
    </source>
</evidence>
<comment type="catalytic activity">
    <reaction evidence="1">
        <text>L-glutamyl-[protein] + S-adenosyl-L-methionine = [protein]-L-glutamate 5-O-methyl ester + S-adenosyl-L-homocysteine</text>
        <dbReference type="Rhea" id="RHEA:24452"/>
        <dbReference type="Rhea" id="RHEA-COMP:10208"/>
        <dbReference type="Rhea" id="RHEA-COMP:10311"/>
        <dbReference type="ChEBI" id="CHEBI:29973"/>
        <dbReference type="ChEBI" id="CHEBI:57856"/>
        <dbReference type="ChEBI" id="CHEBI:59789"/>
        <dbReference type="ChEBI" id="CHEBI:82795"/>
        <dbReference type="EC" id="2.1.1.80"/>
    </reaction>
</comment>
<evidence type="ECO:0000313" key="7">
    <source>
        <dbReference type="EMBL" id="MDW8800534.1"/>
    </source>
</evidence>
<keyword evidence="5" id="KW-0949">S-adenosyl-L-methionine</keyword>
<dbReference type="Gene3D" id="3.40.50.150">
    <property type="entry name" value="Vaccinia Virus protein VP39"/>
    <property type="match status" value="1"/>
</dbReference>
<keyword evidence="8" id="KW-1185">Reference proteome</keyword>
<dbReference type="EMBL" id="JARUJP010000004">
    <property type="protein sequence ID" value="MDW8800534.1"/>
    <property type="molecule type" value="Genomic_DNA"/>
</dbReference>
<dbReference type="InterPro" id="IPR022642">
    <property type="entry name" value="CheR_C"/>
</dbReference>
<evidence type="ECO:0000256" key="4">
    <source>
        <dbReference type="ARBA" id="ARBA00022679"/>
    </source>
</evidence>
<dbReference type="PRINTS" id="PR00996">
    <property type="entry name" value="CHERMTFRASE"/>
</dbReference>
<accession>A0ABU4JRC8</accession>
<dbReference type="InterPro" id="IPR029063">
    <property type="entry name" value="SAM-dependent_MTases_sf"/>
</dbReference>
<keyword evidence="4" id="KW-0808">Transferase</keyword>
<evidence type="ECO:0000259" key="6">
    <source>
        <dbReference type="PROSITE" id="PS50123"/>
    </source>
</evidence>
<dbReference type="InterPro" id="IPR050903">
    <property type="entry name" value="Bact_Chemotaxis_MeTrfase"/>
</dbReference>
<gene>
    <name evidence="7" type="ORF">P8V03_05120</name>
</gene>
<sequence>MSNDIGLQQLAKEIYNYCGINFLNNISLLQSKIANRLVELALSPWEYCGFLKMEKGEWDNLIQLITINETYFFREENLLKEFKDSILPRFKEYSLSNPLRIWSAACSTGEEPYTLSMLCEESKVFGANTVKIIASDIDKKVLSKAKKGVYNKKSFSFRKMPQEMLDKYFLHLEEEYAVKDIIKDKVEFKNINLLDSNLVEKMEEMDIVFCRNVLIYFDQETIKKIIHSFYNILKPGGYLLLGHAETITGMNTGFKAIYTDSTFYYRKEG</sequence>
<dbReference type="InterPro" id="IPR000780">
    <property type="entry name" value="CheR_MeTrfase"/>
</dbReference>
<dbReference type="Proteomes" id="UP001281656">
    <property type="component" value="Unassembled WGS sequence"/>
</dbReference>
<evidence type="ECO:0000313" key="8">
    <source>
        <dbReference type="Proteomes" id="UP001281656"/>
    </source>
</evidence>
<comment type="caution">
    <text evidence="7">The sequence shown here is derived from an EMBL/GenBank/DDBJ whole genome shotgun (WGS) entry which is preliminary data.</text>
</comment>
<dbReference type="RefSeq" id="WP_318797025.1">
    <property type="nucleotide sequence ID" value="NZ_JARUJP010000004.1"/>
</dbReference>
<dbReference type="SUPFAM" id="SSF53335">
    <property type="entry name" value="S-adenosyl-L-methionine-dependent methyltransferases"/>
    <property type="match status" value="1"/>
</dbReference>